<dbReference type="CDD" id="cd00338">
    <property type="entry name" value="Ser_Recombinase"/>
    <property type="match status" value="1"/>
</dbReference>
<dbReference type="SUPFAM" id="SSF53041">
    <property type="entry name" value="Resolvase-like"/>
    <property type="match status" value="1"/>
</dbReference>
<feature type="domain" description="Recombinase" evidence="1">
    <location>
        <begin position="185"/>
        <end position="312"/>
    </location>
</feature>
<evidence type="ECO:0000313" key="2">
    <source>
        <dbReference type="EMBL" id="MBL7261368.1"/>
    </source>
</evidence>
<sequence length="519" mass="57692">MVRRTGQMRGATRFDTKAALLAGGAEVRALRYQRASQDKKEQGKSVHDQGVLNAKEITSHGWSDAGSFTDNDRSASRHATKGRPEFELLIEAVRSGKGDVLVIWEMARKERDLAVYVQIRDMCVEAGMYFWLVGGVLFDLRDKNDRMMLGFQAVQAEWMADSIRDNVLRGIVGAAEAGRPHGKITYGYRRIYHSRTRALERQEADEEIRQATAADGTASDYTRAGVVREIFDKVTGGTPLITIENDLNARGVPSPAETTWRRGVIRKMVLNPAYIGKRVLRGEIVGDGVWDGLVDADVYWAAVRLLKDPSRTTTRSGRAVHLLSYIVLCDVCGGPTSRNTATRRGWTSELYACLKKKCAAVPMEVLDEYVQRVVVAWLSRPDIYDLLTAQTATDADVAHAHAEADRLRGDLEDWRKLAETGQVTPISFARAEKGLLEQIAAHDARAAEAGIPPVLRGRIGEQAVQAWAELGDEVAVKRDIIRTVADIRLKPAGKGSRRPFGRHRLDWRWKFGPEYDAAA</sequence>
<comment type="caution">
    <text evidence="2">The sequence shown here is derived from an EMBL/GenBank/DDBJ whole genome shotgun (WGS) entry which is preliminary data.</text>
</comment>
<dbReference type="SMART" id="SM00857">
    <property type="entry name" value="Resolvase"/>
    <property type="match status" value="1"/>
</dbReference>
<accession>A0ABS1W3S4</accession>
<dbReference type="InterPro" id="IPR036162">
    <property type="entry name" value="Resolvase-like_N_sf"/>
</dbReference>
<dbReference type="Gene3D" id="3.40.50.1390">
    <property type="entry name" value="Resolvase, N-terminal catalytic domain"/>
    <property type="match status" value="1"/>
</dbReference>
<dbReference type="PANTHER" id="PTHR30461:SF23">
    <property type="entry name" value="DNA RECOMBINASE-RELATED"/>
    <property type="match status" value="1"/>
</dbReference>
<dbReference type="Pfam" id="PF00239">
    <property type="entry name" value="Resolvase"/>
    <property type="match status" value="1"/>
</dbReference>
<evidence type="ECO:0000259" key="1">
    <source>
        <dbReference type="PROSITE" id="PS51737"/>
    </source>
</evidence>
<gene>
    <name evidence="2" type="ORF">JKJ07_44500</name>
</gene>
<organism evidence="2 3">
    <name type="scientific">Paractinoplanes lichenicola</name>
    <dbReference type="NCBI Taxonomy" id="2802976"/>
    <lineage>
        <taxon>Bacteria</taxon>
        <taxon>Bacillati</taxon>
        <taxon>Actinomycetota</taxon>
        <taxon>Actinomycetes</taxon>
        <taxon>Micromonosporales</taxon>
        <taxon>Micromonosporaceae</taxon>
        <taxon>Paractinoplanes</taxon>
    </lineage>
</organism>
<evidence type="ECO:0000313" key="3">
    <source>
        <dbReference type="Proteomes" id="UP000598996"/>
    </source>
</evidence>
<dbReference type="PANTHER" id="PTHR30461">
    <property type="entry name" value="DNA-INVERTASE FROM LAMBDOID PROPHAGE"/>
    <property type="match status" value="1"/>
</dbReference>
<dbReference type="Gene3D" id="3.90.1750.20">
    <property type="entry name" value="Putative Large Serine Recombinase, Chain B, Domain 2"/>
    <property type="match status" value="1"/>
</dbReference>
<dbReference type="EMBL" id="JAENHO010000018">
    <property type="protein sequence ID" value="MBL7261368.1"/>
    <property type="molecule type" value="Genomic_DNA"/>
</dbReference>
<dbReference type="InterPro" id="IPR038109">
    <property type="entry name" value="DNA_bind_recomb_sf"/>
</dbReference>
<dbReference type="Proteomes" id="UP000598996">
    <property type="component" value="Unassembled WGS sequence"/>
</dbReference>
<dbReference type="Pfam" id="PF07508">
    <property type="entry name" value="Recombinase"/>
    <property type="match status" value="1"/>
</dbReference>
<keyword evidence="3" id="KW-1185">Reference proteome</keyword>
<dbReference type="PROSITE" id="PS51737">
    <property type="entry name" value="RECOMBINASE_DNA_BIND"/>
    <property type="match status" value="1"/>
</dbReference>
<reference evidence="2 3" key="1">
    <citation type="submission" date="2021-01" db="EMBL/GenBank/DDBJ databases">
        <title>Actinoplanes sp. nov. LDG1-01 isolated from lichen.</title>
        <authorList>
            <person name="Saeng-In P."/>
            <person name="Phongsopitanun W."/>
            <person name="Kanchanasin P."/>
            <person name="Yuki M."/>
            <person name="Kudo T."/>
            <person name="Ohkuma M."/>
            <person name="Tanasupawat S."/>
        </authorList>
    </citation>
    <scope>NUCLEOTIDE SEQUENCE [LARGE SCALE GENOMIC DNA]</scope>
    <source>
        <strain evidence="2 3">LDG1-01</strain>
    </source>
</reference>
<protein>
    <submittedName>
        <fullName evidence="2">Recombinase family protein</fullName>
    </submittedName>
</protein>
<name>A0ABS1W3S4_9ACTN</name>
<dbReference type="InterPro" id="IPR011109">
    <property type="entry name" value="DNA_bind_recombinase_dom"/>
</dbReference>
<proteinExistence type="predicted"/>
<dbReference type="InterPro" id="IPR050639">
    <property type="entry name" value="SSR_resolvase"/>
</dbReference>
<dbReference type="InterPro" id="IPR006119">
    <property type="entry name" value="Resolv_N"/>
</dbReference>